<keyword evidence="2" id="KW-0813">Transport</keyword>
<dbReference type="InterPro" id="IPR036259">
    <property type="entry name" value="MFS_trans_sf"/>
</dbReference>
<proteinExistence type="predicted"/>
<dbReference type="InterPro" id="IPR001958">
    <property type="entry name" value="Tet-R_TetA/multi-R_MdtG-like"/>
</dbReference>
<evidence type="ECO:0000313" key="8">
    <source>
        <dbReference type="EMBL" id="KAF2252728.1"/>
    </source>
</evidence>
<dbReference type="Pfam" id="PF07690">
    <property type="entry name" value="MFS_1"/>
    <property type="match status" value="1"/>
</dbReference>
<dbReference type="GeneID" id="54574603"/>
<keyword evidence="9" id="KW-1185">Reference proteome</keyword>
<dbReference type="GO" id="GO:0016020">
    <property type="term" value="C:membrane"/>
    <property type="evidence" value="ECO:0007669"/>
    <property type="project" value="UniProtKB-SubCell"/>
</dbReference>
<feature type="transmembrane region" description="Helical" evidence="7">
    <location>
        <begin position="168"/>
        <end position="188"/>
    </location>
</feature>
<dbReference type="AlphaFoldDB" id="A0A6A6IRM2"/>
<feature type="transmembrane region" description="Helical" evidence="7">
    <location>
        <begin position="247"/>
        <end position="271"/>
    </location>
</feature>
<feature type="transmembrane region" description="Helical" evidence="7">
    <location>
        <begin position="142"/>
        <end position="162"/>
    </location>
</feature>
<feature type="transmembrane region" description="Helical" evidence="7">
    <location>
        <begin position="444"/>
        <end position="463"/>
    </location>
</feature>
<dbReference type="EMBL" id="ML987192">
    <property type="protein sequence ID" value="KAF2252728.1"/>
    <property type="molecule type" value="Genomic_DNA"/>
</dbReference>
<feature type="compositionally biased region" description="Polar residues" evidence="6">
    <location>
        <begin position="9"/>
        <end position="22"/>
    </location>
</feature>
<feature type="transmembrane region" description="Helical" evidence="7">
    <location>
        <begin position="412"/>
        <end position="432"/>
    </location>
</feature>
<feature type="transmembrane region" description="Helical" evidence="7">
    <location>
        <begin position="200"/>
        <end position="227"/>
    </location>
</feature>
<reference evidence="8" key="1">
    <citation type="journal article" date="2020" name="Stud. Mycol.">
        <title>101 Dothideomycetes genomes: a test case for predicting lifestyles and emergence of pathogens.</title>
        <authorList>
            <person name="Haridas S."/>
            <person name="Albert R."/>
            <person name="Binder M."/>
            <person name="Bloem J."/>
            <person name="Labutti K."/>
            <person name="Salamov A."/>
            <person name="Andreopoulos B."/>
            <person name="Baker S."/>
            <person name="Barry K."/>
            <person name="Bills G."/>
            <person name="Bluhm B."/>
            <person name="Cannon C."/>
            <person name="Castanera R."/>
            <person name="Culley D."/>
            <person name="Daum C."/>
            <person name="Ezra D."/>
            <person name="Gonzalez J."/>
            <person name="Henrissat B."/>
            <person name="Kuo A."/>
            <person name="Liang C."/>
            <person name="Lipzen A."/>
            <person name="Lutzoni F."/>
            <person name="Magnuson J."/>
            <person name="Mondo S."/>
            <person name="Nolan M."/>
            <person name="Ohm R."/>
            <person name="Pangilinan J."/>
            <person name="Park H.-J."/>
            <person name="Ramirez L."/>
            <person name="Alfaro M."/>
            <person name="Sun H."/>
            <person name="Tritt A."/>
            <person name="Yoshinaga Y."/>
            <person name="Zwiers L.-H."/>
            <person name="Turgeon B."/>
            <person name="Goodwin S."/>
            <person name="Spatafora J."/>
            <person name="Crous P."/>
            <person name="Grigoriev I."/>
        </authorList>
    </citation>
    <scope>NUCLEOTIDE SEQUENCE</scope>
    <source>
        <strain evidence="8">CBS 122368</strain>
    </source>
</reference>
<evidence type="ECO:0000256" key="4">
    <source>
        <dbReference type="ARBA" id="ARBA00022989"/>
    </source>
</evidence>
<evidence type="ECO:0000256" key="2">
    <source>
        <dbReference type="ARBA" id="ARBA00022448"/>
    </source>
</evidence>
<dbReference type="PRINTS" id="PR01035">
    <property type="entry name" value="TCRTETA"/>
</dbReference>
<protein>
    <submittedName>
        <fullName evidence="8">MFS general substrate transporter</fullName>
    </submittedName>
</protein>
<sequence>MILNKFHARQNSTATDPISRTSLHQRRDSYPYFTQNGGPCAPHDEENTPPATPVKQPEPSWGNMPNKLQLLILALSRLVDFWQMASLQSYMVQQLRSFDATLPESTISHQAGILQGSFTAAQIITSILWGRAADSPAMGRKNVLLIGLVGTGISCIGVGFSRTFWQAAVWRLVGGAVNGTVGAARTMVAESVDKRWHSRAFLLLPIAFNVANILGPVVGGLLVNPVASHPSMFEGYDGAPKRWIKAYPYATPSVLCAVLLFIEAGLVVSFLHETLPSKDRVRTLSEQLRDMCKGIFSVLRNRPDYASLEQFEASHQLSSLPRRSFPEKPTNTTPHSRPVQRLPFRRIWTSNVLWTLLSVAIFDFHMGAFSGLWIIFLSTSRPRGLSPAQAWDKLVKRTPFRFTGGLGFQPTLLGTSLAVLGIVGLCLQILLYPWANGKFGLMRCFRYSLILFPLAYALAPYLALLPSTTPAPLPASGTLIWVAISLVLTLQVTARTFALPASIILVNNASPHPSVLGTIHGVGQSVSSAFRTIGPVASGYWYSIGLKKEIVGLSWWIVAAISAWGCVASFWVRNGSGHEILLPGEEEGKSLDI</sequence>
<organism evidence="8 9">
    <name type="scientific">Trematosphaeria pertusa</name>
    <dbReference type="NCBI Taxonomy" id="390896"/>
    <lineage>
        <taxon>Eukaryota</taxon>
        <taxon>Fungi</taxon>
        <taxon>Dikarya</taxon>
        <taxon>Ascomycota</taxon>
        <taxon>Pezizomycotina</taxon>
        <taxon>Dothideomycetes</taxon>
        <taxon>Pleosporomycetidae</taxon>
        <taxon>Pleosporales</taxon>
        <taxon>Massarineae</taxon>
        <taxon>Trematosphaeriaceae</taxon>
        <taxon>Trematosphaeria</taxon>
    </lineage>
</organism>
<gene>
    <name evidence="8" type="ORF">BU26DRAFT_263334</name>
</gene>
<dbReference type="PANTHER" id="PTHR23504">
    <property type="entry name" value="MAJOR FACILITATOR SUPERFAMILY DOMAIN-CONTAINING PROTEIN 10"/>
    <property type="match status" value="1"/>
</dbReference>
<evidence type="ECO:0000313" key="9">
    <source>
        <dbReference type="Proteomes" id="UP000800094"/>
    </source>
</evidence>
<dbReference type="Proteomes" id="UP000800094">
    <property type="component" value="Unassembled WGS sequence"/>
</dbReference>
<feature type="transmembrane region" description="Helical" evidence="7">
    <location>
        <begin position="550"/>
        <end position="572"/>
    </location>
</feature>
<evidence type="ECO:0000256" key="1">
    <source>
        <dbReference type="ARBA" id="ARBA00004141"/>
    </source>
</evidence>
<evidence type="ECO:0000256" key="5">
    <source>
        <dbReference type="ARBA" id="ARBA00023136"/>
    </source>
</evidence>
<accession>A0A6A6IRM2</accession>
<keyword evidence="3 7" id="KW-0812">Transmembrane</keyword>
<dbReference type="PANTHER" id="PTHR23504:SF16">
    <property type="entry name" value="TRANSPORTER, PUTATIVE (AFU_ORTHOLOGUE AFUA_1G13970)-RELATED"/>
    <property type="match status" value="1"/>
</dbReference>
<evidence type="ECO:0000256" key="6">
    <source>
        <dbReference type="SAM" id="MobiDB-lite"/>
    </source>
</evidence>
<keyword evidence="4 7" id="KW-1133">Transmembrane helix</keyword>
<dbReference type="InterPro" id="IPR011701">
    <property type="entry name" value="MFS"/>
</dbReference>
<name>A0A6A6IRM2_9PLEO</name>
<dbReference type="OrthoDB" id="10262656at2759"/>
<keyword evidence="5 7" id="KW-0472">Membrane</keyword>
<feature type="transmembrane region" description="Helical" evidence="7">
    <location>
        <begin position="352"/>
        <end position="376"/>
    </location>
</feature>
<feature type="region of interest" description="Disordered" evidence="6">
    <location>
        <begin position="1"/>
        <end position="60"/>
    </location>
</feature>
<feature type="transmembrane region" description="Helical" evidence="7">
    <location>
        <begin position="475"/>
        <end position="494"/>
    </location>
</feature>
<evidence type="ECO:0000256" key="3">
    <source>
        <dbReference type="ARBA" id="ARBA00022692"/>
    </source>
</evidence>
<dbReference type="GO" id="GO:0022857">
    <property type="term" value="F:transmembrane transporter activity"/>
    <property type="evidence" value="ECO:0007669"/>
    <property type="project" value="InterPro"/>
</dbReference>
<comment type="subcellular location">
    <subcellularLocation>
        <location evidence="1">Membrane</location>
        <topology evidence="1">Multi-pass membrane protein</topology>
    </subcellularLocation>
</comment>
<dbReference type="Gene3D" id="1.20.1250.20">
    <property type="entry name" value="MFS general substrate transporter like domains"/>
    <property type="match status" value="2"/>
</dbReference>
<evidence type="ECO:0000256" key="7">
    <source>
        <dbReference type="SAM" id="Phobius"/>
    </source>
</evidence>
<dbReference type="SUPFAM" id="SSF103473">
    <property type="entry name" value="MFS general substrate transporter"/>
    <property type="match status" value="1"/>
</dbReference>
<dbReference type="RefSeq" id="XP_033687732.1">
    <property type="nucleotide sequence ID" value="XM_033821273.1"/>
</dbReference>